<protein>
    <submittedName>
        <fullName evidence="2">ImmA/IrrE family metallo-endopeptidase</fullName>
    </submittedName>
</protein>
<comment type="caution">
    <text evidence="2">The sequence shown here is derived from an EMBL/GenBank/DDBJ whole genome shotgun (WGS) entry which is preliminary data.</text>
</comment>
<evidence type="ECO:0000259" key="1">
    <source>
        <dbReference type="Pfam" id="PF06114"/>
    </source>
</evidence>
<dbReference type="EMBL" id="JBBNPS010000037">
    <property type="protein sequence ID" value="MEQ3354344.1"/>
    <property type="molecule type" value="Genomic_DNA"/>
</dbReference>
<keyword evidence="3" id="KW-1185">Reference proteome</keyword>
<name>A0ABV1J823_9FIRM</name>
<accession>A0ABV1J823</accession>
<feature type="domain" description="IrrE N-terminal-like" evidence="1">
    <location>
        <begin position="46"/>
        <end position="161"/>
    </location>
</feature>
<proteinExistence type="predicted"/>
<reference evidence="2 3" key="1">
    <citation type="submission" date="2024-04" db="EMBL/GenBank/DDBJ databases">
        <title>Human intestinal bacterial collection.</title>
        <authorList>
            <person name="Pauvert C."/>
            <person name="Hitch T.C.A."/>
            <person name="Clavel T."/>
        </authorList>
    </citation>
    <scope>NUCLEOTIDE SEQUENCE [LARGE SCALE GENOMIC DNA]</scope>
    <source>
        <strain evidence="2 3">CLA-SR-H026</strain>
    </source>
</reference>
<sequence length="251" mass="27840">MDRIDLSNKAYRVRKLLGADGQSPVDLFKLVQSIEDLTLVFYPLGQNISGVCYKGASSRVIAVNSRMSLGRQRFSLAHELYHLYFDEAKASQVSRMAIGVGDANEKCADQFASYLLMPPASLSESLEAIRAKGQADLLGVEDVIRLEQYYGLSHKAMLYRLVNDGILTAQEAAAMETGVMGIAARLGYDTSLYRPAPEEKERMVLGRYLALSEKLLEEECISHGKYEELLLDAFRDDLVFGDLGEEGIPLD</sequence>
<dbReference type="InterPro" id="IPR052345">
    <property type="entry name" value="Rad_response_metalloprotease"/>
</dbReference>
<dbReference type="InterPro" id="IPR010359">
    <property type="entry name" value="IrrE_HExxH"/>
</dbReference>
<evidence type="ECO:0000313" key="3">
    <source>
        <dbReference type="Proteomes" id="UP001481872"/>
    </source>
</evidence>
<dbReference type="RefSeq" id="WP_349054614.1">
    <property type="nucleotide sequence ID" value="NZ_JBBNPS010000037.1"/>
</dbReference>
<dbReference type="PANTHER" id="PTHR43236:SF2">
    <property type="entry name" value="BLL0069 PROTEIN"/>
    <property type="match status" value="1"/>
</dbReference>
<dbReference type="Proteomes" id="UP001481872">
    <property type="component" value="Unassembled WGS sequence"/>
</dbReference>
<evidence type="ECO:0000313" key="2">
    <source>
        <dbReference type="EMBL" id="MEQ3354344.1"/>
    </source>
</evidence>
<organism evidence="2 3">
    <name type="scientific">Aedoeadaptatus acetigenes</name>
    <dbReference type="NCBI Taxonomy" id="2981723"/>
    <lineage>
        <taxon>Bacteria</taxon>
        <taxon>Bacillati</taxon>
        <taxon>Bacillota</taxon>
        <taxon>Tissierellia</taxon>
        <taxon>Tissierellales</taxon>
        <taxon>Peptoniphilaceae</taxon>
        <taxon>Aedoeadaptatus</taxon>
    </lineage>
</organism>
<dbReference type="PANTHER" id="PTHR43236">
    <property type="entry name" value="ANTITOXIN HIGA1"/>
    <property type="match status" value="1"/>
</dbReference>
<dbReference type="Pfam" id="PF06114">
    <property type="entry name" value="Peptidase_M78"/>
    <property type="match status" value="1"/>
</dbReference>
<gene>
    <name evidence="2" type="ORF">AAA081_08570</name>
</gene>
<dbReference type="Gene3D" id="1.10.10.2910">
    <property type="match status" value="1"/>
</dbReference>